<dbReference type="RefSeq" id="WP_278017568.1">
    <property type="nucleotide sequence ID" value="NZ_CP121106.1"/>
</dbReference>
<evidence type="ECO:0000313" key="3">
    <source>
        <dbReference type="Proteomes" id="UP001215827"/>
    </source>
</evidence>
<organism evidence="2 3">
    <name type="scientific">Altererythrobacter arenosus</name>
    <dbReference type="NCBI Taxonomy" id="3032592"/>
    <lineage>
        <taxon>Bacteria</taxon>
        <taxon>Pseudomonadati</taxon>
        <taxon>Pseudomonadota</taxon>
        <taxon>Alphaproteobacteria</taxon>
        <taxon>Sphingomonadales</taxon>
        <taxon>Erythrobacteraceae</taxon>
        <taxon>Altererythrobacter</taxon>
    </lineage>
</organism>
<feature type="region of interest" description="Disordered" evidence="1">
    <location>
        <begin position="49"/>
        <end position="119"/>
    </location>
</feature>
<protein>
    <submittedName>
        <fullName evidence="2">Uncharacterized protein</fullName>
    </submittedName>
</protein>
<accession>A0ABY8FV48</accession>
<evidence type="ECO:0000313" key="2">
    <source>
        <dbReference type="EMBL" id="WFL78879.1"/>
    </source>
</evidence>
<proteinExistence type="predicted"/>
<reference evidence="2 3" key="1">
    <citation type="submission" date="2023-03" db="EMBL/GenBank/DDBJ databases">
        <title>Altererythrobacter sp. CAU 1644 isolated from sand.</title>
        <authorList>
            <person name="Kim W."/>
        </authorList>
    </citation>
    <scope>NUCLEOTIDE SEQUENCE [LARGE SCALE GENOMIC DNA]</scope>
    <source>
        <strain evidence="2 3">CAU 1644</strain>
    </source>
</reference>
<dbReference type="EMBL" id="CP121106">
    <property type="protein sequence ID" value="WFL78879.1"/>
    <property type="molecule type" value="Genomic_DNA"/>
</dbReference>
<dbReference type="Proteomes" id="UP001215827">
    <property type="component" value="Chromosome"/>
</dbReference>
<evidence type="ECO:0000256" key="1">
    <source>
        <dbReference type="SAM" id="MobiDB-lite"/>
    </source>
</evidence>
<name>A0ABY8FV48_9SPHN</name>
<keyword evidence="3" id="KW-1185">Reference proteome</keyword>
<gene>
    <name evidence="2" type="ORF">P7228_07390</name>
</gene>
<sequence length="119" mass="12844">MLTDSKKALFFAGAIVFGVIMTVDSNSGETAFDAAGPEYAYEPQDIVDERDRSERLFGQSEDADLGRYGEESDYEGTDPEGFDPTPDDTSPTNAIFERDPFAGSVNGAMMRPGIDGPDT</sequence>
<feature type="compositionally biased region" description="Acidic residues" evidence="1">
    <location>
        <begin position="71"/>
        <end position="81"/>
    </location>
</feature>